<protein>
    <submittedName>
        <fullName evidence="3">Uncharacterized protein</fullName>
    </submittedName>
</protein>
<dbReference type="AlphaFoldDB" id="A0A939RVB9"/>
<accession>A0A939RVB9</accession>
<feature type="transmembrane region" description="Helical" evidence="2">
    <location>
        <begin position="152"/>
        <end position="172"/>
    </location>
</feature>
<reference evidence="3" key="1">
    <citation type="submission" date="2021-03" db="EMBL/GenBank/DDBJ databases">
        <title>Actinotalea soli sp. nov., isolated from soil.</title>
        <authorList>
            <person name="Ping W."/>
            <person name="Zhang J."/>
        </authorList>
    </citation>
    <scope>NUCLEOTIDE SEQUENCE</scope>
    <source>
        <strain evidence="3">BY-33</strain>
    </source>
</reference>
<evidence type="ECO:0000313" key="3">
    <source>
        <dbReference type="EMBL" id="MBO1752245.1"/>
    </source>
</evidence>
<feature type="transmembrane region" description="Helical" evidence="2">
    <location>
        <begin position="74"/>
        <end position="95"/>
    </location>
</feature>
<name>A0A939RVB9_9CELL</name>
<feature type="transmembrane region" description="Helical" evidence="2">
    <location>
        <begin position="107"/>
        <end position="132"/>
    </location>
</feature>
<dbReference type="RefSeq" id="WP_208055939.1">
    <property type="nucleotide sequence ID" value="NZ_JAGEMK010000005.1"/>
</dbReference>
<sequence length="180" mass="17217">MPTPQPPAPGSDRPTSSAPTKASSPKGPSALWPTVGAVACWVLATAALFGTSLMAGDAAVEEQLGGPAAPGVGAQLLGMALGLILALGCLLLALAAARAVPASGRRVLGAAAIGLGGLAVLLVAVTAAQWSMAMSVADAAMVSGASAPGQGMVGLAVVLLAVGSVAATTLALRPRHTGRA</sequence>
<organism evidence="3 4">
    <name type="scientific">Actinotalea soli</name>
    <dbReference type="NCBI Taxonomy" id="2819234"/>
    <lineage>
        <taxon>Bacteria</taxon>
        <taxon>Bacillati</taxon>
        <taxon>Actinomycetota</taxon>
        <taxon>Actinomycetes</taxon>
        <taxon>Micrococcales</taxon>
        <taxon>Cellulomonadaceae</taxon>
        <taxon>Actinotalea</taxon>
    </lineage>
</organism>
<evidence type="ECO:0000313" key="4">
    <source>
        <dbReference type="Proteomes" id="UP000664209"/>
    </source>
</evidence>
<proteinExistence type="predicted"/>
<evidence type="ECO:0000256" key="1">
    <source>
        <dbReference type="SAM" id="MobiDB-lite"/>
    </source>
</evidence>
<feature type="region of interest" description="Disordered" evidence="1">
    <location>
        <begin position="1"/>
        <end position="28"/>
    </location>
</feature>
<keyword evidence="4" id="KW-1185">Reference proteome</keyword>
<comment type="caution">
    <text evidence="3">The sequence shown here is derived from an EMBL/GenBank/DDBJ whole genome shotgun (WGS) entry which is preliminary data.</text>
</comment>
<keyword evidence="2" id="KW-0472">Membrane</keyword>
<gene>
    <name evidence="3" type="ORF">J4G33_10575</name>
</gene>
<dbReference type="Proteomes" id="UP000664209">
    <property type="component" value="Unassembled WGS sequence"/>
</dbReference>
<feature type="compositionally biased region" description="Low complexity" evidence="1">
    <location>
        <begin position="14"/>
        <end position="28"/>
    </location>
</feature>
<feature type="transmembrane region" description="Helical" evidence="2">
    <location>
        <begin position="30"/>
        <end position="54"/>
    </location>
</feature>
<keyword evidence="2" id="KW-0812">Transmembrane</keyword>
<dbReference type="EMBL" id="JAGEMK010000005">
    <property type="protein sequence ID" value="MBO1752245.1"/>
    <property type="molecule type" value="Genomic_DNA"/>
</dbReference>
<keyword evidence="2" id="KW-1133">Transmembrane helix</keyword>
<evidence type="ECO:0000256" key="2">
    <source>
        <dbReference type="SAM" id="Phobius"/>
    </source>
</evidence>